<dbReference type="EMBL" id="JAKEVY010000001">
    <property type="protein sequence ID" value="MCF1713398.1"/>
    <property type="molecule type" value="Genomic_DNA"/>
</dbReference>
<keyword evidence="8" id="KW-1185">Reference proteome</keyword>
<dbReference type="SUPFAM" id="SSF88946">
    <property type="entry name" value="Sigma2 domain of RNA polymerase sigma factors"/>
    <property type="match status" value="1"/>
</dbReference>
<evidence type="ECO:0000256" key="1">
    <source>
        <dbReference type="ARBA" id="ARBA00010641"/>
    </source>
</evidence>
<name>A0ABS9BCK7_9BACT</name>
<dbReference type="Proteomes" id="UP001200145">
    <property type="component" value="Unassembled WGS sequence"/>
</dbReference>
<evidence type="ECO:0000313" key="8">
    <source>
        <dbReference type="Proteomes" id="UP001200145"/>
    </source>
</evidence>
<reference evidence="7 8" key="1">
    <citation type="submission" date="2022-01" db="EMBL/GenBank/DDBJ databases">
        <title>Flavihumibacter sp. nov., isolated from sediment of a river.</title>
        <authorList>
            <person name="Liu H."/>
        </authorList>
    </citation>
    <scope>NUCLEOTIDE SEQUENCE [LARGE SCALE GENOMIC DNA]</scope>
    <source>
        <strain evidence="7 8">RY-1</strain>
    </source>
</reference>
<dbReference type="SUPFAM" id="SSF88659">
    <property type="entry name" value="Sigma3 and sigma4 domains of RNA polymerase sigma factors"/>
    <property type="match status" value="1"/>
</dbReference>
<dbReference type="Gene3D" id="1.10.10.10">
    <property type="entry name" value="Winged helix-like DNA-binding domain superfamily/Winged helix DNA-binding domain"/>
    <property type="match status" value="1"/>
</dbReference>
<dbReference type="PANTHER" id="PTHR43133:SF8">
    <property type="entry name" value="RNA POLYMERASE SIGMA FACTOR HI_1459-RELATED"/>
    <property type="match status" value="1"/>
</dbReference>
<dbReference type="NCBIfam" id="TIGR02937">
    <property type="entry name" value="sigma70-ECF"/>
    <property type="match status" value="1"/>
</dbReference>
<gene>
    <name evidence="7" type="ORF">L0U88_02000</name>
</gene>
<dbReference type="InterPro" id="IPR013324">
    <property type="entry name" value="RNA_pol_sigma_r3/r4-like"/>
</dbReference>
<evidence type="ECO:0000256" key="4">
    <source>
        <dbReference type="ARBA" id="ARBA00023125"/>
    </source>
</evidence>
<dbReference type="InterPro" id="IPR014284">
    <property type="entry name" value="RNA_pol_sigma-70_dom"/>
</dbReference>
<proteinExistence type="inferred from homology"/>
<evidence type="ECO:0000256" key="5">
    <source>
        <dbReference type="ARBA" id="ARBA00023163"/>
    </source>
</evidence>
<dbReference type="InterPro" id="IPR013325">
    <property type="entry name" value="RNA_pol_sigma_r2"/>
</dbReference>
<dbReference type="PANTHER" id="PTHR43133">
    <property type="entry name" value="RNA POLYMERASE ECF-TYPE SIGMA FACTO"/>
    <property type="match status" value="1"/>
</dbReference>
<dbReference type="InterPro" id="IPR036388">
    <property type="entry name" value="WH-like_DNA-bd_sf"/>
</dbReference>
<keyword evidence="2" id="KW-0805">Transcription regulation</keyword>
<dbReference type="InterPro" id="IPR039425">
    <property type="entry name" value="RNA_pol_sigma-70-like"/>
</dbReference>
<dbReference type="InterPro" id="IPR007627">
    <property type="entry name" value="RNA_pol_sigma70_r2"/>
</dbReference>
<keyword evidence="3" id="KW-0731">Sigma factor</keyword>
<feature type="domain" description="RNA polymerase sigma-70 region 2" evidence="6">
    <location>
        <begin position="25"/>
        <end position="94"/>
    </location>
</feature>
<sequence>MTSDPIEKALLEGLARNDRAATTTLYREHFGMIQALILNNNGTVDDARDVFQEAMVVLYEKVKSGEFELSCQLKTYIYSICRRLWLKKLTQKQRFLPELEGTDSWIAVEEDLEHFEQQDQAFHLMEKAMNSLGEPCRSLLDAFYLQKKSMIEIASVFGYTNADNAKTQKYKCLTRLKKIFFAQYKNLEV</sequence>
<keyword evidence="5" id="KW-0804">Transcription</keyword>
<dbReference type="Gene3D" id="1.10.1740.10">
    <property type="match status" value="1"/>
</dbReference>
<keyword evidence="4" id="KW-0238">DNA-binding</keyword>
<evidence type="ECO:0000259" key="6">
    <source>
        <dbReference type="Pfam" id="PF04542"/>
    </source>
</evidence>
<evidence type="ECO:0000256" key="3">
    <source>
        <dbReference type="ARBA" id="ARBA00023082"/>
    </source>
</evidence>
<dbReference type="RefSeq" id="WP_234863930.1">
    <property type="nucleotide sequence ID" value="NZ_JAKEVY010000001.1"/>
</dbReference>
<protein>
    <submittedName>
        <fullName evidence="7">RNA polymerase sigma factor</fullName>
    </submittedName>
</protein>
<evidence type="ECO:0000256" key="2">
    <source>
        <dbReference type="ARBA" id="ARBA00023015"/>
    </source>
</evidence>
<comment type="similarity">
    <text evidence="1">Belongs to the sigma-70 factor family. ECF subfamily.</text>
</comment>
<dbReference type="Pfam" id="PF04542">
    <property type="entry name" value="Sigma70_r2"/>
    <property type="match status" value="1"/>
</dbReference>
<organism evidence="7 8">
    <name type="scientific">Flavihumibacter fluminis</name>
    <dbReference type="NCBI Taxonomy" id="2909236"/>
    <lineage>
        <taxon>Bacteria</taxon>
        <taxon>Pseudomonadati</taxon>
        <taxon>Bacteroidota</taxon>
        <taxon>Chitinophagia</taxon>
        <taxon>Chitinophagales</taxon>
        <taxon>Chitinophagaceae</taxon>
        <taxon>Flavihumibacter</taxon>
    </lineage>
</organism>
<accession>A0ABS9BCK7</accession>
<comment type="caution">
    <text evidence="7">The sequence shown here is derived from an EMBL/GenBank/DDBJ whole genome shotgun (WGS) entry which is preliminary data.</text>
</comment>
<evidence type="ECO:0000313" key="7">
    <source>
        <dbReference type="EMBL" id="MCF1713398.1"/>
    </source>
</evidence>